<dbReference type="RefSeq" id="WP_194847961.1">
    <property type="nucleotide sequence ID" value="NZ_JAAEJV010000033.1"/>
</dbReference>
<evidence type="ECO:0000259" key="7">
    <source>
        <dbReference type="Pfam" id="PF03958"/>
    </source>
</evidence>
<dbReference type="Proteomes" id="UP001194714">
    <property type="component" value="Unassembled WGS sequence"/>
</dbReference>
<reference evidence="8 9" key="1">
    <citation type="submission" date="2020-01" db="EMBL/GenBank/DDBJ databases">
        <title>Draft genome sequence of Cand. Neptunochlamydia vexilliferae K9.</title>
        <authorList>
            <person name="Schulz F."/>
            <person name="Koestlbacher S."/>
            <person name="Wascher F."/>
            <person name="Pizzetti I."/>
            <person name="Horn M."/>
        </authorList>
    </citation>
    <scope>NUCLEOTIDE SEQUENCE [LARGE SCALE GENOMIC DNA]</scope>
    <source>
        <strain evidence="8 9">K9</strain>
    </source>
</reference>
<dbReference type="InterPro" id="IPR038591">
    <property type="entry name" value="NolW-like_sf"/>
</dbReference>
<comment type="caution">
    <text evidence="8">The sequence shown here is derived from an EMBL/GenBank/DDBJ whole genome shotgun (WGS) entry which is preliminary data.</text>
</comment>
<dbReference type="InterPro" id="IPR004846">
    <property type="entry name" value="T2SS/T3SS_dom"/>
</dbReference>
<comment type="similarity">
    <text evidence="4">Belongs to the bacterial secretin family.</text>
</comment>
<dbReference type="InterPro" id="IPR050810">
    <property type="entry name" value="Bact_Secretion_Sys_Channel"/>
</dbReference>
<proteinExistence type="inferred from homology"/>
<evidence type="ECO:0000256" key="2">
    <source>
        <dbReference type="ARBA" id="ARBA00022729"/>
    </source>
</evidence>
<evidence type="ECO:0000256" key="5">
    <source>
        <dbReference type="RuleBase" id="RU004004"/>
    </source>
</evidence>
<evidence type="ECO:0008006" key="10">
    <source>
        <dbReference type="Google" id="ProtNLM"/>
    </source>
</evidence>
<keyword evidence="2" id="KW-0732">Signal</keyword>
<dbReference type="Gene3D" id="3.55.50.30">
    <property type="match status" value="1"/>
</dbReference>
<evidence type="ECO:0000313" key="9">
    <source>
        <dbReference type="Proteomes" id="UP001194714"/>
    </source>
</evidence>
<name>A0ABS0AZW2_9BACT</name>
<organism evidence="8 9">
    <name type="scientific">Candidatus Neptunichlamydia vexilliferae</name>
    <dbReference type="NCBI Taxonomy" id="1651774"/>
    <lineage>
        <taxon>Bacteria</taxon>
        <taxon>Pseudomonadati</taxon>
        <taxon>Chlamydiota</taxon>
        <taxon>Chlamydiia</taxon>
        <taxon>Parachlamydiales</taxon>
        <taxon>Simkaniaceae</taxon>
        <taxon>Candidatus Neptunichlamydia</taxon>
    </lineage>
</organism>
<evidence type="ECO:0000313" key="8">
    <source>
        <dbReference type="EMBL" id="MBF5059656.1"/>
    </source>
</evidence>
<dbReference type="Gene3D" id="3.30.1370.120">
    <property type="match status" value="1"/>
</dbReference>
<protein>
    <recommendedName>
        <fullName evidence="10">Type II secretion system protein D</fullName>
    </recommendedName>
</protein>
<dbReference type="InterPro" id="IPR005644">
    <property type="entry name" value="NolW-like"/>
</dbReference>
<keyword evidence="3" id="KW-0472">Membrane</keyword>
<dbReference type="PANTHER" id="PTHR30332">
    <property type="entry name" value="PROBABLE GENERAL SECRETION PATHWAY PROTEIN D"/>
    <property type="match status" value="1"/>
</dbReference>
<dbReference type="PANTHER" id="PTHR30332:SF24">
    <property type="entry name" value="SECRETIN GSPD-RELATED"/>
    <property type="match status" value="1"/>
</dbReference>
<gene>
    <name evidence="8" type="ORF">NEPTK9_001172</name>
</gene>
<accession>A0ABS0AZW2</accession>
<dbReference type="PRINTS" id="PR00811">
    <property type="entry name" value="BCTERIALGSPD"/>
</dbReference>
<dbReference type="Pfam" id="PF03958">
    <property type="entry name" value="Secretin_N"/>
    <property type="match status" value="1"/>
</dbReference>
<feature type="domain" description="Type II/III secretion system secretin-like" evidence="6">
    <location>
        <begin position="331"/>
        <end position="495"/>
    </location>
</feature>
<comment type="subcellular location">
    <subcellularLocation>
        <location evidence="5">Cell outer membrane</location>
    </subcellularLocation>
    <subcellularLocation>
        <location evidence="1">Membrane</location>
    </subcellularLocation>
</comment>
<evidence type="ECO:0000256" key="1">
    <source>
        <dbReference type="ARBA" id="ARBA00004370"/>
    </source>
</evidence>
<dbReference type="Pfam" id="PF00263">
    <property type="entry name" value="Secretin"/>
    <property type="match status" value="1"/>
</dbReference>
<keyword evidence="9" id="KW-1185">Reference proteome</keyword>
<sequence length="576" mass="64004">MKKQIIALFVLLTQVTMPVYSDDETLHFSLESPQTEEQGITINFQDVSMLEFLRFVSTISERNFLYDEELLDFKISLVTGKATTPENILHIMLELLKEQGIKAEEKGAYYLVEKMDEWEIEELKKLKRSKYRKENRNIQTVSHQGPAILPFLQKQGDFYVYKLQYHVGTEIVSAIKNVAGALKASPNTSPDLMQAIGSMQWVESTNSLLYSGTADGIEALTDLVKSLDVPKKQVFIEVLVIETDVRKGLEFGLEWGGGGQYKNKFGYGIGNFPANRKQAPFAQTLQGINATNTPTGTGQFPIGRGFDLGVIGDIILHKGQSYFSLGSLVSALEADGDSSIILNQKIITQDNKPSRIFVGDNIAFTGSVVETIGASQQTSSNIEYRDVGVKLNITPLLGDGDVITMDIIEEITNVIPNQAQNGGIDTTKTDMATQVHVPDQSFLVLSGMIRNTKRQRKSGIPCLGGLPIIGAAFSKTEVDDEKRNVIVFVRPQIIRSDATYQNITTYQENQFREESVNPAHFQQGINMVDRKKFKNREFPKASAPDLIPSKQLPIQEIGAMQRGLKMGMQAQEKTDS</sequence>
<feature type="domain" description="NolW-like" evidence="7">
    <location>
        <begin position="160"/>
        <end position="233"/>
    </location>
</feature>
<keyword evidence="5" id="KW-0813">Transport</keyword>
<evidence type="ECO:0000256" key="4">
    <source>
        <dbReference type="RuleBase" id="RU004003"/>
    </source>
</evidence>
<dbReference type="EMBL" id="JAAEJV010000033">
    <property type="protein sequence ID" value="MBF5059656.1"/>
    <property type="molecule type" value="Genomic_DNA"/>
</dbReference>
<evidence type="ECO:0000259" key="6">
    <source>
        <dbReference type="Pfam" id="PF00263"/>
    </source>
</evidence>
<dbReference type="InterPro" id="IPR001775">
    <property type="entry name" value="GspD/PilQ"/>
</dbReference>
<evidence type="ECO:0000256" key="3">
    <source>
        <dbReference type="ARBA" id="ARBA00023136"/>
    </source>
</evidence>